<protein>
    <recommendedName>
        <fullName evidence="4">DUF1467 domain-containing protein</fullName>
    </recommendedName>
</protein>
<proteinExistence type="predicted"/>
<keyword evidence="3" id="KW-1185">Reference proteome</keyword>
<gene>
    <name evidence="2" type="ORF">HALLA_19235</name>
</gene>
<reference evidence="2 3" key="1">
    <citation type="submission" date="2014-01" db="EMBL/GenBank/DDBJ databases">
        <authorList>
            <consortium name="DOE Joint Genome Institute"/>
            <person name="Anderson I."/>
            <person name="Huntemann M."/>
            <person name="Han J."/>
            <person name="Chen A."/>
            <person name="Kyrpides N."/>
            <person name="Mavromatis K."/>
            <person name="Markowitz V."/>
            <person name="Palaniappan K."/>
            <person name="Ivanova N."/>
            <person name="Schaumberg A."/>
            <person name="Pati A."/>
            <person name="Liolios K."/>
            <person name="Nordberg H.P."/>
            <person name="Cantor M.N."/>
            <person name="Hua S.X."/>
            <person name="Woyke T."/>
        </authorList>
    </citation>
    <scope>NUCLEOTIDE SEQUENCE [LARGE SCALE GENOMIC DNA]</scope>
    <source>
        <strain evidence="2 3">XH-48</strain>
    </source>
</reference>
<feature type="transmembrane region" description="Helical" evidence="1">
    <location>
        <begin position="102"/>
        <end position="127"/>
    </location>
</feature>
<organism evidence="2 3">
    <name type="scientific">Halostagnicola larsenii XH-48</name>
    <dbReference type="NCBI Taxonomy" id="797299"/>
    <lineage>
        <taxon>Archaea</taxon>
        <taxon>Methanobacteriati</taxon>
        <taxon>Methanobacteriota</taxon>
        <taxon>Stenosarchaea group</taxon>
        <taxon>Halobacteria</taxon>
        <taxon>Halobacteriales</taxon>
        <taxon>Natrialbaceae</taxon>
        <taxon>Halostagnicola</taxon>
    </lineage>
</organism>
<dbReference type="AlphaFoldDB" id="W0JPF2"/>
<evidence type="ECO:0000313" key="2">
    <source>
        <dbReference type="EMBL" id="AHG00606.1"/>
    </source>
</evidence>
<dbReference type="RefSeq" id="WP_049953865.1">
    <property type="nucleotide sequence ID" value="NZ_CP007055.1"/>
</dbReference>
<keyword evidence="1" id="KW-0472">Membrane</keyword>
<dbReference type="HOGENOM" id="CLU_1754752_0_0_2"/>
<sequence length="150" mass="15454">MRPTIPARSTLFLAVSAGFVALGVAINDGFAPSLRTILALAVTAVGLFGVATAVGDRPLESLRLATGRLWTVAFVAFLPYGLTTSPNSEEAAALGEALSGPFASAALEAVAGAGILCAVVVTVLYAFASYGIYPGRPTPEERVLEERQNE</sequence>
<keyword evidence="1" id="KW-0812">Transmembrane</keyword>
<evidence type="ECO:0000313" key="3">
    <source>
        <dbReference type="Proteomes" id="UP000019024"/>
    </source>
</evidence>
<keyword evidence="1" id="KW-1133">Transmembrane helix</keyword>
<dbReference type="eggNOG" id="arCOG11835">
    <property type="taxonomic scope" value="Archaea"/>
</dbReference>
<dbReference type="STRING" id="797299.HALLA_19235"/>
<dbReference type="Proteomes" id="UP000019024">
    <property type="component" value="Chromosome"/>
</dbReference>
<evidence type="ECO:0000256" key="1">
    <source>
        <dbReference type="SAM" id="Phobius"/>
    </source>
</evidence>
<feature type="transmembrane region" description="Helical" evidence="1">
    <location>
        <begin position="37"/>
        <end position="55"/>
    </location>
</feature>
<dbReference type="KEGG" id="hlr:HALLA_19235"/>
<evidence type="ECO:0008006" key="4">
    <source>
        <dbReference type="Google" id="ProtNLM"/>
    </source>
</evidence>
<accession>W0JPF2</accession>
<dbReference type="EMBL" id="CP007055">
    <property type="protein sequence ID" value="AHG00606.1"/>
    <property type="molecule type" value="Genomic_DNA"/>
</dbReference>
<name>W0JPF2_9EURY</name>
<dbReference type="OrthoDB" id="169406at2157"/>
<feature type="transmembrane region" description="Helical" evidence="1">
    <location>
        <begin position="62"/>
        <end position="82"/>
    </location>
</feature>
<dbReference type="GeneID" id="25146528"/>